<name>A0A174JS26_BACUN</name>
<sequence>MIEKTAWDVRKYPEKFAVYRILCNFAVVFQNCINSMEAKYIHRELSAVIEEAYRYFSVITVTGPRQSGKTTLLRNLFSYLPYYSLENLDVRSFAENDPVAFLNQHTEGMILDEVHNAPNLLSYIQGMVDNDADRRFILSGSSQFAMLKKVTQSLAGRTAVFELLPLSYSEIREQITDTPLDNLLFNGFYPAIYSGRNIPKFLYPAYMKTYLDKDVRDLLQIKDMMQFHTFIRLCAGRIGSLFKASELANEIGVSSHTVTAWLSVLQASYIVFLLPPYFENTRKRLTKTPKLYFTDTGLACHLLGIESPEQLARDKMRGALFENFIVTEALKRRYNQGKESNLYFYRDSNQNEVDLLLKKHSGLYGIEIKSAMTYHADFEKALKQMDGWVKETILGKAVAYAGTLENTAGEIKLLNYSHLDEVLA</sequence>
<dbReference type="InterPro" id="IPR025420">
    <property type="entry name" value="DUF4143"/>
</dbReference>
<dbReference type="InterPro" id="IPR027417">
    <property type="entry name" value="P-loop_NTPase"/>
</dbReference>
<dbReference type="RefSeq" id="WP_004320523.1">
    <property type="nucleotide sequence ID" value="NZ_CAXSKL010000026.1"/>
</dbReference>
<dbReference type="Proteomes" id="UP000095614">
    <property type="component" value="Unassembled WGS sequence"/>
</dbReference>
<dbReference type="PANTHER" id="PTHR43566">
    <property type="entry name" value="CONSERVED PROTEIN"/>
    <property type="match status" value="1"/>
</dbReference>
<dbReference type="Pfam" id="PF13173">
    <property type="entry name" value="AAA_14"/>
    <property type="match status" value="1"/>
</dbReference>
<proteinExistence type="predicted"/>
<dbReference type="Pfam" id="PF13635">
    <property type="entry name" value="DUF4143"/>
    <property type="match status" value="1"/>
</dbReference>
<dbReference type="AlphaFoldDB" id="A0A174JS26"/>
<feature type="domain" description="AAA" evidence="1">
    <location>
        <begin position="57"/>
        <end position="171"/>
    </location>
</feature>
<protein>
    <submittedName>
        <fullName evidence="3">Predicted ATPase (AAA+ superfamily)</fullName>
    </submittedName>
</protein>
<accession>A0A174JS26</accession>
<feature type="domain" description="DUF4143" evidence="2">
    <location>
        <begin position="213"/>
        <end position="370"/>
    </location>
</feature>
<evidence type="ECO:0000313" key="4">
    <source>
        <dbReference type="Proteomes" id="UP000095614"/>
    </source>
</evidence>
<evidence type="ECO:0000259" key="1">
    <source>
        <dbReference type="Pfam" id="PF13173"/>
    </source>
</evidence>
<evidence type="ECO:0000313" key="3">
    <source>
        <dbReference type="EMBL" id="CUP14437.1"/>
    </source>
</evidence>
<dbReference type="EMBL" id="CZAF01000007">
    <property type="protein sequence ID" value="CUP14437.1"/>
    <property type="molecule type" value="Genomic_DNA"/>
</dbReference>
<dbReference type="PANTHER" id="PTHR43566:SF2">
    <property type="entry name" value="DUF4143 DOMAIN-CONTAINING PROTEIN"/>
    <property type="match status" value="1"/>
</dbReference>
<dbReference type="SUPFAM" id="SSF52540">
    <property type="entry name" value="P-loop containing nucleoside triphosphate hydrolases"/>
    <property type="match status" value="1"/>
</dbReference>
<dbReference type="Gene3D" id="3.40.50.300">
    <property type="entry name" value="P-loop containing nucleotide triphosphate hydrolases"/>
    <property type="match status" value="1"/>
</dbReference>
<reference evidence="3 4" key="1">
    <citation type="submission" date="2015-09" db="EMBL/GenBank/DDBJ databases">
        <authorList>
            <consortium name="Pathogen Informatics"/>
        </authorList>
    </citation>
    <scope>NUCLEOTIDE SEQUENCE [LARGE SCALE GENOMIC DNA]</scope>
    <source>
        <strain evidence="3 4">2789STDY5834847</strain>
    </source>
</reference>
<organism evidence="3 4">
    <name type="scientific">Bacteroides uniformis</name>
    <dbReference type="NCBI Taxonomy" id="820"/>
    <lineage>
        <taxon>Bacteria</taxon>
        <taxon>Pseudomonadati</taxon>
        <taxon>Bacteroidota</taxon>
        <taxon>Bacteroidia</taxon>
        <taxon>Bacteroidales</taxon>
        <taxon>Bacteroidaceae</taxon>
        <taxon>Bacteroides</taxon>
    </lineage>
</organism>
<evidence type="ECO:0000259" key="2">
    <source>
        <dbReference type="Pfam" id="PF13635"/>
    </source>
</evidence>
<dbReference type="InterPro" id="IPR041682">
    <property type="entry name" value="AAA_14"/>
</dbReference>
<dbReference type="GeneID" id="82187052"/>
<gene>
    <name evidence="3" type="ORF">ERS852462_02759</name>
</gene>
<dbReference type="OrthoDB" id="9778168at2"/>